<name>A0A2Z6R418_9GLOM</name>
<evidence type="ECO:0000313" key="1">
    <source>
        <dbReference type="EMBL" id="GBB91701.1"/>
    </source>
</evidence>
<sequence>MAHNTSLELIRSILAQNSLEADQSKTLFCDGSLSLELFRGGPIQNLEADWDFEGLEFKTDQKWNPILRQTRFAAFRMVHRFLEAS</sequence>
<dbReference type="AlphaFoldDB" id="A0A2Z6R418"/>
<organism evidence="1 2">
    <name type="scientific">Rhizophagus clarus</name>
    <dbReference type="NCBI Taxonomy" id="94130"/>
    <lineage>
        <taxon>Eukaryota</taxon>
        <taxon>Fungi</taxon>
        <taxon>Fungi incertae sedis</taxon>
        <taxon>Mucoromycota</taxon>
        <taxon>Glomeromycotina</taxon>
        <taxon>Glomeromycetes</taxon>
        <taxon>Glomerales</taxon>
        <taxon>Glomeraceae</taxon>
        <taxon>Rhizophagus</taxon>
    </lineage>
</organism>
<dbReference type="EMBL" id="BEXD01001009">
    <property type="protein sequence ID" value="GBB91701.1"/>
    <property type="molecule type" value="Genomic_DNA"/>
</dbReference>
<evidence type="ECO:0000313" key="2">
    <source>
        <dbReference type="Proteomes" id="UP000247702"/>
    </source>
</evidence>
<reference evidence="1 2" key="1">
    <citation type="submission" date="2017-11" db="EMBL/GenBank/DDBJ databases">
        <title>The genome of Rhizophagus clarus HR1 reveals common genetic basis of auxotrophy among arbuscular mycorrhizal fungi.</title>
        <authorList>
            <person name="Kobayashi Y."/>
        </authorList>
    </citation>
    <scope>NUCLEOTIDE SEQUENCE [LARGE SCALE GENOMIC DNA]</scope>
    <source>
        <strain evidence="1 2">HR1</strain>
    </source>
</reference>
<proteinExistence type="predicted"/>
<comment type="caution">
    <text evidence="1">The sequence shown here is derived from an EMBL/GenBank/DDBJ whole genome shotgun (WGS) entry which is preliminary data.</text>
</comment>
<accession>A0A2Z6R418</accession>
<keyword evidence="2" id="KW-1185">Reference proteome</keyword>
<protein>
    <submittedName>
        <fullName evidence="1">Uncharacterized protein</fullName>
    </submittedName>
</protein>
<dbReference type="Proteomes" id="UP000247702">
    <property type="component" value="Unassembled WGS sequence"/>
</dbReference>
<gene>
    <name evidence="1" type="ORF">RclHR1_19060001</name>
</gene>